<keyword evidence="2" id="KW-1185">Reference proteome</keyword>
<dbReference type="GO" id="GO:0008168">
    <property type="term" value="F:methyltransferase activity"/>
    <property type="evidence" value="ECO:0007669"/>
    <property type="project" value="UniProtKB-KW"/>
</dbReference>
<dbReference type="GO" id="GO:0032259">
    <property type="term" value="P:methylation"/>
    <property type="evidence" value="ECO:0007669"/>
    <property type="project" value="UniProtKB-KW"/>
</dbReference>
<evidence type="ECO:0000313" key="2">
    <source>
        <dbReference type="Proteomes" id="UP000735541"/>
    </source>
</evidence>
<evidence type="ECO:0000313" key="1">
    <source>
        <dbReference type="EMBL" id="MBV7674083.1"/>
    </source>
</evidence>
<organism evidence="1 2">
    <name type="scientific">Streptomyces halstedii</name>
    <dbReference type="NCBI Taxonomy" id="1944"/>
    <lineage>
        <taxon>Bacteria</taxon>
        <taxon>Bacillati</taxon>
        <taxon>Actinomycetota</taxon>
        <taxon>Actinomycetes</taxon>
        <taxon>Kitasatosporales</taxon>
        <taxon>Streptomycetaceae</taxon>
        <taxon>Streptomyces</taxon>
    </lineage>
</organism>
<keyword evidence="1" id="KW-0489">Methyltransferase</keyword>
<protein>
    <submittedName>
        <fullName evidence="1">DNA methylase</fullName>
    </submittedName>
</protein>
<name>A0ABS6U0L4_STRHA</name>
<accession>A0ABS6U0L4</accession>
<dbReference type="SUPFAM" id="SSF53335">
    <property type="entry name" value="S-adenosyl-L-methionine-dependent methyltransferases"/>
    <property type="match status" value="1"/>
</dbReference>
<comment type="caution">
    <text evidence="1">The sequence shown here is derived from an EMBL/GenBank/DDBJ whole genome shotgun (WGS) entry which is preliminary data.</text>
</comment>
<keyword evidence="1" id="KW-0808">Transferase</keyword>
<reference evidence="1 2" key="1">
    <citation type="submission" date="2021-07" db="EMBL/GenBank/DDBJ databases">
        <title>Sequencing Streptomyces halstedii LGO-A4 genome an citrus endophytic actinomycete.</title>
        <authorList>
            <person name="Samborskyy M."/>
            <person name="Scott N."/>
            <person name="Deglau R."/>
            <person name="Dickens S."/>
            <person name="Oliveira L.G."/>
        </authorList>
    </citation>
    <scope>NUCLEOTIDE SEQUENCE [LARGE SCALE GENOMIC DNA]</scope>
    <source>
        <strain evidence="1 2">LGO-A4</strain>
    </source>
</reference>
<dbReference type="Proteomes" id="UP000735541">
    <property type="component" value="Unassembled WGS sequence"/>
</dbReference>
<dbReference type="Gene3D" id="3.40.50.150">
    <property type="entry name" value="Vaccinia Virus protein VP39"/>
    <property type="match status" value="1"/>
</dbReference>
<dbReference type="EMBL" id="JAHUVW010000004">
    <property type="protein sequence ID" value="MBV7674083.1"/>
    <property type="molecule type" value="Genomic_DNA"/>
</dbReference>
<proteinExistence type="predicted"/>
<sequence length="254" mass="28443">MSAISPAAFRRRRPRVLDLFCCSGGAGMGYWRAGFDVVGVDITPRPRYPFRFILGDALDAMREMGQEFNLVHASPPCQAHTALTKGTNRGRRYTDLIPQMRDLCEWYGVDWVIENVPGADIRKDLTLCGEMFGLGVIRHRDFEIGWIGVEQPERPQHLKHRGPVRGWRHGVYRDGPYIAAYGKGGGKGTVAEMQTAMGITWTDVHEELTEAIPPAYTEYIGRQFITTGEWGAAYMPDPDDRLAALARSELALTT</sequence>
<dbReference type="InterPro" id="IPR029063">
    <property type="entry name" value="SAM-dependent_MTases_sf"/>
</dbReference>
<gene>
    <name evidence="1" type="ORF">STHAL_32060</name>
</gene>